<reference evidence="3 4" key="1">
    <citation type="submission" date="2018-08" db="EMBL/GenBank/DDBJ databases">
        <title>Genomic Encyclopedia of Archaeal and Bacterial Type Strains, Phase II (KMG-II): from individual species to whole genera.</title>
        <authorList>
            <person name="Goeker M."/>
        </authorList>
    </citation>
    <scope>NUCLEOTIDE SEQUENCE [LARGE SCALE GENOMIC DNA]</scope>
    <source>
        <strain evidence="3 4">DSM 45791</strain>
    </source>
</reference>
<keyword evidence="1" id="KW-0472">Membrane</keyword>
<dbReference type="Pfam" id="PF10517">
    <property type="entry name" value="DM13"/>
    <property type="match status" value="1"/>
</dbReference>
<organism evidence="3 4">
    <name type="scientific">Kutzneria buriramensis</name>
    <dbReference type="NCBI Taxonomy" id="1045776"/>
    <lineage>
        <taxon>Bacteria</taxon>
        <taxon>Bacillati</taxon>
        <taxon>Actinomycetota</taxon>
        <taxon>Actinomycetes</taxon>
        <taxon>Pseudonocardiales</taxon>
        <taxon>Pseudonocardiaceae</taxon>
        <taxon>Kutzneria</taxon>
    </lineage>
</organism>
<dbReference type="OrthoDB" id="4751481at2"/>
<evidence type="ECO:0000313" key="4">
    <source>
        <dbReference type="Proteomes" id="UP000256269"/>
    </source>
</evidence>
<dbReference type="InterPro" id="IPR019545">
    <property type="entry name" value="DM13_domain"/>
</dbReference>
<keyword evidence="1" id="KW-0812">Transmembrane</keyword>
<dbReference type="PROSITE" id="PS51549">
    <property type="entry name" value="DM13"/>
    <property type="match status" value="1"/>
</dbReference>
<comment type="caution">
    <text evidence="3">The sequence shown here is derived from an EMBL/GenBank/DDBJ whole genome shotgun (WGS) entry which is preliminary data.</text>
</comment>
<feature type="transmembrane region" description="Helical" evidence="1">
    <location>
        <begin position="12"/>
        <end position="29"/>
    </location>
</feature>
<evidence type="ECO:0000313" key="3">
    <source>
        <dbReference type="EMBL" id="REH46995.1"/>
    </source>
</evidence>
<protein>
    <submittedName>
        <fullName evidence="3">Electron transfer DM13</fullName>
    </submittedName>
</protein>
<dbReference type="Proteomes" id="UP000256269">
    <property type="component" value="Unassembled WGS sequence"/>
</dbReference>
<keyword evidence="1" id="KW-1133">Transmembrane helix</keyword>
<gene>
    <name evidence="3" type="ORF">BCF44_106159</name>
</gene>
<evidence type="ECO:0000256" key="1">
    <source>
        <dbReference type="SAM" id="Phobius"/>
    </source>
</evidence>
<dbReference type="RefSeq" id="WP_116175656.1">
    <property type="nucleotide sequence ID" value="NZ_CP144375.1"/>
</dbReference>
<sequence length="161" mass="17061">MRALLARRNVVVPATVVVVVLVAVGLWAFQPWKLFTSSTINEQLVSNTNALVGKGTFRSLAHATTGQAEIVKATDGKYTVQLRDFGTSDGPAVHVWITDKPQDAGDSAFAQDGHIDLGALKATNGNQVYGIPTGTDVSKYKSVLIWCDRFAVGFGVAGLSA</sequence>
<proteinExistence type="predicted"/>
<accession>A0A3E0HLT7</accession>
<evidence type="ECO:0000259" key="2">
    <source>
        <dbReference type="PROSITE" id="PS51549"/>
    </source>
</evidence>
<feature type="domain" description="DM13" evidence="2">
    <location>
        <begin position="55"/>
        <end position="160"/>
    </location>
</feature>
<dbReference type="EMBL" id="QUNO01000006">
    <property type="protein sequence ID" value="REH46995.1"/>
    <property type="molecule type" value="Genomic_DNA"/>
</dbReference>
<name>A0A3E0HLT7_9PSEU</name>
<keyword evidence="4" id="KW-1185">Reference proteome</keyword>
<dbReference type="AlphaFoldDB" id="A0A3E0HLT7"/>